<dbReference type="PROSITE" id="PS00018">
    <property type="entry name" value="EF_HAND_1"/>
    <property type="match status" value="3"/>
</dbReference>
<dbReference type="EMBL" id="CAKKNE010000004">
    <property type="protein sequence ID" value="CAH0374283.1"/>
    <property type="molecule type" value="Genomic_DNA"/>
</dbReference>
<dbReference type="InterPro" id="IPR002048">
    <property type="entry name" value="EF_hand_dom"/>
</dbReference>
<feature type="compositionally biased region" description="Pro residues" evidence="3">
    <location>
        <begin position="228"/>
        <end position="244"/>
    </location>
</feature>
<feature type="compositionally biased region" description="Pro residues" evidence="3">
    <location>
        <begin position="344"/>
        <end position="380"/>
    </location>
</feature>
<dbReference type="CDD" id="cd00051">
    <property type="entry name" value="EFh"/>
    <property type="match status" value="1"/>
</dbReference>
<keyword evidence="2" id="KW-0175">Coiled coil</keyword>
<protein>
    <recommendedName>
        <fullName evidence="4">EF-hand domain-containing protein</fullName>
    </recommendedName>
</protein>
<proteinExistence type="predicted"/>
<evidence type="ECO:0000259" key="4">
    <source>
        <dbReference type="PROSITE" id="PS50222"/>
    </source>
</evidence>
<feature type="region of interest" description="Disordered" evidence="3">
    <location>
        <begin position="945"/>
        <end position="974"/>
    </location>
</feature>
<gene>
    <name evidence="5" type="ORF">PECAL_4P15550</name>
</gene>
<keyword evidence="1" id="KW-0106">Calcium</keyword>
<feature type="compositionally biased region" description="Pro residues" evidence="3">
    <location>
        <begin position="315"/>
        <end position="336"/>
    </location>
</feature>
<dbReference type="InterPro" id="IPR018247">
    <property type="entry name" value="EF_Hand_1_Ca_BS"/>
</dbReference>
<dbReference type="PRINTS" id="PR01217">
    <property type="entry name" value="PRICHEXTENSN"/>
</dbReference>
<feature type="compositionally biased region" description="Basic and acidic residues" evidence="3">
    <location>
        <begin position="963"/>
        <end position="974"/>
    </location>
</feature>
<reference evidence="5" key="1">
    <citation type="submission" date="2021-11" db="EMBL/GenBank/DDBJ databases">
        <authorList>
            <consortium name="Genoscope - CEA"/>
            <person name="William W."/>
        </authorList>
    </citation>
    <scope>NUCLEOTIDE SEQUENCE</scope>
</reference>
<feature type="coiled-coil region" evidence="2">
    <location>
        <begin position="1054"/>
        <end position="1103"/>
    </location>
</feature>
<dbReference type="PANTHER" id="PTHR21713">
    <property type="entry name" value="NASCENT POLYPEPTIDE ASSOCIATED COMPLEX ALPHA SUBUNIT-RELATED"/>
    <property type="match status" value="1"/>
</dbReference>
<name>A0A8J2SPI6_9STRA</name>
<dbReference type="InterPro" id="IPR011992">
    <property type="entry name" value="EF-hand-dom_pair"/>
</dbReference>
<dbReference type="SMART" id="SM00054">
    <property type="entry name" value="EFh"/>
    <property type="match status" value="2"/>
</dbReference>
<keyword evidence="6" id="KW-1185">Reference proteome</keyword>
<accession>A0A8J2SPI6</accession>
<sequence>MAPSLAGAAQDLRDELGAVDVHSDISEPDTSDDEVARATATAKRTASKDLESRMARIREQGKNKPPTKPHWTRARPEDDGPSEMSAAAAELRGAFDADYEAEEAEEASPVRRRADSPAMPRARNETQVMLEEAARRLSPEPPVLSWRRGDAVSCKFRATGKWVDATVLGPAAATAKGPAGYDVKYEDGGVVERHVPPTLLRPREGAERDAGPSKGFGRVDAAAAPAAPAAPKPPRPARPAPPRPKAAQEAKAAPPAHVAQDSAPRPEAKAPPPANVAQDAPAGPPEPKPATDAPPAQPGAKAPPPAHVAQDASSPAPPEPKPAPADAPPAKAPPPANVAQDAPVPEPKPAPANAPPAQPEPKPAPDAPPARPGAKAPPPANVAQDTPPVQPEPKPSAQDAPAAKAPPPPTVVQDAPVPRPEAAAPPPRAVPRPAPEPEKPWVPKRADLADEEEKDEPLPSDDEPSADEAEDAEPPVFVAAEDLAPRWHRGDRALVRDGGTSNFLEGKVAHTLPNGGAAVKFGTETIDVDAGRLKPPQDVFARAAAAASVQLRAFLLGRSGGGTPQEQRRNLVKAFKAADADRSGTMDRNEFLALLKDAGLRVDVDRATARADVRIVKCPAPRAPVELDHAAVAVLVARRASGDIKAGDELLSIGEKTVKREADRLRGDDDLDLATLPAAMLKHKGEWRVRRTTAKYLSKREADALMRCVGLSLDDATSLENIVSFAFDDAPEGQEPELAVAMDAAARCLRGNTEDDVDAAFDACRKALGTTATTIETTKLVSYLCQADLDLPAPGYGLGGPQDDEGSSRRGLTPRQAHLVVRRCLDPSGDGVVTKDEFSAFAFWPTRTVEGLRRAALTAAFQLPDDGDLTPGRRLFTALDEDGNGCLGRAELARGLARLGAPLLPNERRLLSQALDVDGDGATTRKEFLTFLGEKVDDLDDRIVPTPKKVPVVPKPSPRRPRRPEASYHPKPKVSEKTKEALAVWITRCLALEEDNKGLNRKVRELARDLKKAVRPKAEEPDPELAMELEALAAKNDALEVQVAEFELWKTETLKQHDDEKTTIRAELEESYRERVRTAEAGQRKDMLNAKRLQRELAALKAQKETKVVVKDAYFSRKGSTSIIKEKEALQAKLKDRDAEIADLKYRIERYKKGERALHRAWQKACVRGDKYREAARATEVDCVNRLRRTKSQMDEACLKAEGAVDESVLPSEEDVQRLTKQETRAFRGRRQFPAASASTVEIS</sequence>
<evidence type="ECO:0000256" key="2">
    <source>
        <dbReference type="SAM" id="Coils"/>
    </source>
</evidence>
<dbReference type="GO" id="GO:0005509">
    <property type="term" value="F:calcium ion binding"/>
    <property type="evidence" value="ECO:0007669"/>
    <property type="project" value="InterPro"/>
</dbReference>
<feature type="compositionally biased region" description="Acidic residues" evidence="3">
    <location>
        <begin position="449"/>
        <end position="473"/>
    </location>
</feature>
<feature type="compositionally biased region" description="Low complexity" evidence="3">
    <location>
        <begin position="245"/>
        <end position="256"/>
    </location>
</feature>
<feature type="region of interest" description="Disordered" evidence="3">
    <location>
        <begin position="172"/>
        <end position="473"/>
    </location>
</feature>
<feature type="compositionally biased region" description="Basic and acidic residues" evidence="3">
    <location>
        <begin position="183"/>
        <end position="211"/>
    </location>
</feature>
<feature type="region of interest" description="Disordered" evidence="3">
    <location>
        <begin position="17"/>
        <end position="124"/>
    </location>
</feature>
<feature type="domain" description="EF-hand" evidence="4">
    <location>
        <begin position="566"/>
        <end position="601"/>
    </location>
</feature>
<dbReference type="SUPFAM" id="SSF47473">
    <property type="entry name" value="EF-hand"/>
    <property type="match status" value="1"/>
</dbReference>
<evidence type="ECO:0000256" key="1">
    <source>
        <dbReference type="ARBA" id="ARBA00022837"/>
    </source>
</evidence>
<dbReference type="Proteomes" id="UP000789595">
    <property type="component" value="Unassembled WGS sequence"/>
</dbReference>
<feature type="compositionally biased region" description="Basic and acidic residues" evidence="3">
    <location>
        <begin position="46"/>
        <end position="62"/>
    </location>
</feature>
<comment type="caution">
    <text evidence="5">The sequence shown here is derived from an EMBL/GenBank/DDBJ whole genome shotgun (WGS) entry which is preliminary data.</text>
</comment>
<feature type="domain" description="EF-hand" evidence="4">
    <location>
        <begin position="873"/>
        <end position="902"/>
    </location>
</feature>
<feature type="compositionally biased region" description="Pro residues" evidence="3">
    <location>
        <begin position="417"/>
        <end position="434"/>
    </location>
</feature>
<evidence type="ECO:0000256" key="3">
    <source>
        <dbReference type="SAM" id="MobiDB-lite"/>
    </source>
</evidence>
<feature type="compositionally biased region" description="Acidic residues" evidence="3">
    <location>
        <begin position="97"/>
        <end position="106"/>
    </location>
</feature>
<dbReference type="InterPro" id="IPR016641">
    <property type="entry name" value="EGD2/NACA0like"/>
</dbReference>
<organism evidence="5 6">
    <name type="scientific">Pelagomonas calceolata</name>
    <dbReference type="NCBI Taxonomy" id="35677"/>
    <lineage>
        <taxon>Eukaryota</taxon>
        <taxon>Sar</taxon>
        <taxon>Stramenopiles</taxon>
        <taxon>Ochrophyta</taxon>
        <taxon>Pelagophyceae</taxon>
        <taxon>Pelagomonadales</taxon>
        <taxon>Pelagomonadaceae</taxon>
        <taxon>Pelagomonas</taxon>
    </lineage>
</organism>
<dbReference type="Gene3D" id="1.10.238.10">
    <property type="entry name" value="EF-hand"/>
    <property type="match status" value="2"/>
</dbReference>
<dbReference type="GO" id="GO:0005854">
    <property type="term" value="C:nascent polypeptide-associated complex"/>
    <property type="evidence" value="ECO:0007669"/>
    <property type="project" value="InterPro"/>
</dbReference>
<evidence type="ECO:0000313" key="5">
    <source>
        <dbReference type="EMBL" id="CAH0374283.1"/>
    </source>
</evidence>
<dbReference type="Pfam" id="PF13202">
    <property type="entry name" value="EF-hand_5"/>
    <property type="match status" value="1"/>
</dbReference>
<feature type="compositionally biased region" description="Pro residues" evidence="3">
    <location>
        <begin position="295"/>
        <end position="306"/>
    </location>
</feature>
<dbReference type="AlphaFoldDB" id="A0A8J2SPI6"/>
<feature type="compositionally biased region" description="Basic and acidic residues" evidence="3">
    <location>
        <begin position="435"/>
        <end position="448"/>
    </location>
</feature>
<evidence type="ECO:0000313" key="6">
    <source>
        <dbReference type="Proteomes" id="UP000789595"/>
    </source>
</evidence>
<dbReference type="PROSITE" id="PS50222">
    <property type="entry name" value="EF_HAND_2"/>
    <property type="match status" value="2"/>
</dbReference>